<proteinExistence type="predicted"/>
<evidence type="ECO:0000256" key="1">
    <source>
        <dbReference type="SAM" id="SignalP"/>
    </source>
</evidence>
<dbReference type="EMBL" id="ABIC01000027">
    <property type="protein sequence ID" value="EDQ00041.1"/>
    <property type="molecule type" value="Genomic_DNA"/>
</dbReference>
<accession>A9DEP3</accession>
<gene>
    <name evidence="2" type="ORF">KT99_13927</name>
</gene>
<dbReference type="AlphaFoldDB" id="A9DEP3"/>
<sequence length="32" mass="3233">MSLVVIATMLAVSSGAQAGDTEFKFGGTSKPM</sequence>
<protein>
    <submittedName>
        <fullName evidence="2">Uncharacterized protein</fullName>
    </submittedName>
</protein>
<keyword evidence="1" id="KW-0732">Signal</keyword>
<dbReference type="Proteomes" id="UP000005839">
    <property type="component" value="Unassembled WGS sequence"/>
</dbReference>
<organism evidence="2 3">
    <name type="scientific">Shewanella benthica KT99</name>
    <dbReference type="NCBI Taxonomy" id="314608"/>
    <lineage>
        <taxon>Bacteria</taxon>
        <taxon>Pseudomonadati</taxon>
        <taxon>Pseudomonadota</taxon>
        <taxon>Gammaproteobacteria</taxon>
        <taxon>Alteromonadales</taxon>
        <taxon>Shewanellaceae</taxon>
        <taxon>Shewanella</taxon>
    </lineage>
</organism>
<feature type="chain" id="PRO_5002734523" evidence="1">
    <location>
        <begin position="19"/>
        <end position="32"/>
    </location>
</feature>
<keyword evidence="3" id="KW-1185">Reference proteome</keyword>
<feature type="signal peptide" evidence="1">
    <location>
        <begin position="1"/>
        <end position="18"/>
    </location>
</feature>
<evidence type="ECO:0000313" key="2">
    <source>
        <dbReference type="EMBL" id="EDQ00041.1"/>
    </source>
</evidence>
<name>A9DEP3_9GAMM</name>
<evidence type="ECO:0000313" key="3">
    <source>
        <dbReference type="Proteomes" id="UP000005839"/>
    </source>
</evidence>
<reference evidence="2 3" key="1">
    <citation type="submission" date="2007-10" db="EMBL/GenBank/DDBJ databases">
        <authorList>
            <person name="Yayanos A."/>
            <person name="Ferriera S."/>
            <person name="Johnson J."/>
            <person name="Kravitz S."/>
            <person name="Halpern A."/>
            <person name="Remington K."/>
            <person name="Beeson K."/>
            <person name="Tran B."/>
            <person name="Rogers Y.-H."/>
            <person name="Friedman R."/>
            <person name="Venter J.C."/>
        </authorList>
    </citation>
    <scope>NUCLEOTIDE SEQUENCE [LARGE SCALE GENOMIC DNA]</scope>
    <source>
        <strain evidence="2 3">KT99</strain>
    </source>
</reference>
<comment type="caution">
    <text evidence="2">The sequence shown here is derived from an EMBL/GenBank/DDBJ whole genome shotgun (WGS) entry which is preliminary data.</text>
</comment>